<dbReference type="EMBL" id="JABDTM020028015">
    <property type="protein sequence ID" value="KAH0809625.1"/>
    <property type="molecule type" value="Genomic_DNA"/>
</dbReference>
<feature type="region of interest" description="Disordered" evidence="1">
    <location>
        <begin position="362"/>
        <end position="408"/>
    </location>
</feature>
<comment type="caution">
    <text evidence="3">The sequence shown here is derived from an EMBL/GenBank/DDBJ whole genome shotgun (WGS) entry which is preliminary data.</text>
</comment>
<feature type="chain" id="PRO_5035300546" evidence="2">
    <location>
        <begin position="24"/>
        <end position="462"/>
    </location>
</feature>
<keyword evidence="4" id="KW-1185">Reference proteome</keyword>
<protein>
    <submittedName>
        <fullName evidence="3">Uncharacterized protein</fullName>
    </submittedName>
</protein>
<feature type="compositionally biased region" description="Low complexity" evidence="1">
    <location>
        <begin position="377"/>
        <end position="386"/>
    </location>
</feature>
<dbReference type="Proteomes" id="UP000719412">
    <property type="component" value="Unassembled WGS sequence"/>
</dbReference>
<name>A0A8J6H7R2_TENMO</name>
<accession>A0A8J6H7R2</accession>
<feature type="signal peptide" evidence="2">
    <location>
        <begin position="1"/>
        <end position="23"/>
    </location>
</feature>
<evidence type="ECO:0000313" key="4">
    <source>
        <dbReference type="Proteomes" id="UP000719412"/>
    </source>
</evidence>
<evidence type="ECO:0000256" key="1">
    <source>
        <dbReference type="SAM" id="MobiDB-lite"/>
    </source>
</evidence>
<sequence length="462" mass="50887">MSTLNRILIVLGALAALSSTASAFFLNWGSSGQETSPTYPQYYYHQRVIQGPESSLPVAVPSIPVQVPLQAQLAPAAVHNVQLVPCLCPVSQDFETLQLSSDSLLTPHDPPTLQPLHPQPAAQDRHSNWIKKLKKQEKHKFKKFKKHFKKCGAFFPYKFKFFKRLDDDDLDTFQIIVPYGYSDEYYPRPEEESNEMMKPPPVAHQAPRQTIYSVKYTSQSTPSTPPEAQYAYLPVYSANSWRPNALGEKYTSTPLQSTPIETQYGYFDSSWRPSGAMGTIIVARDGLDDVPLHTTSPVSTAVAVPDLVVSDLRSAEAIFFLFESATHFPVQIKNQRLMKCGWRNCCVTLFAPVTGTKVRKQRAPTALTARSKLSPTAAGAAPVVGPSRPHLAAPSRPQLEARAGGHGGHHHVKFIIPYHVKTIKHTHTIHKTIHHGHGGGGGGGGGGHHSHGGVPKGWDDWH</sequence>
<gene>
    <name evidence="3" type="ORF">GEV33_013164</name>
</gene>
<evidence type="ECO:0000313" key="3">
    <source>
        <dbReference type="EMBL" id="KAH0809625.1"/>
    </source>
</evidence>
<dbReference type="AlphaFoldDB" id="A0A8J6H7R2"/>
<feature type="region of interest" description="Disordered" evidence="1">
    <location>
        <begin position="432"/>
        <end position="462"/>
    </location>
</feature>
<proteinExistence type="predicted"/>
<evidence type="ECO:0000256" key="2">
    <source>
        <dbReference type="SAM" id="SignalP"/>
    </source>
</evidence>
<reference evidence="3" key="2">
    <citation type="submission" date="2021-08" db="EMBL/GenBank/DDBJ databases">
        <authorList>
            <person name="Eriksson T."/>
        </authorList>
    </citation>
    <scope>NUCLEOTIDE SEQUENCE</scope>
    <source>
        <strain evidence="3">Stoneville</strain>
        <tissue evidence="3">Whole head</tissue>
    </source>
</reference>
<organism evidence="3 4">
    <name type="scientific">Tenebrio molitor</name>
    <name type="common">Yellow mealworm beetle</name>
    <dbReference type="NCBI Taxonomy" id="7067"/>
    <lineage>
        <taxon>Eukaryota</taxon>
        <taxon>Metazoa</taxon>
        <taxon>Ecdysozoa</taxon>
        <taxon>Arthropoda</taxon>
        <taxon>Hexapoda</taxon>
        <taxon>Insecta</taxon>
        <taxon>Pterygota</taxon>
        <taxon>Neoptera</taxon>
        <taxon>Endopterygota</taxon>
        <taxon>Coleoptera</taxon>
        <taxon>Polyphaga</taxon>
        <taxon>Cucujiformia</taxon>
        <taxon>Tenebrionidae</taxon>
        <taxon>Tenebrio</taxon>
    </lineage>
</organism>
<reference evidence="3" key="1">
    <citation type="journal article" date="2020" name="J Insects Food Feed">
        <title>The yellow mealworm (Tenebrio molitor) genome: a resource for the emerging insects as food and feed industry.</title>
        <authorList>
            <person name="Eriksson T."/>
            <person name="Andere A."/>
            <person name="Kelstrup H."/>
            <person name="Emery V."/>
            <person name="Picard C."/>
        </authorList>
    </citation>
    <scope>NUCLEOTIDE SEQUENCE</scope>
    <source>
        <strain evidence="3">Stoneville</strain>
        <tissue evidence="3">Whole head</tissue>
    </source>
</reference>
<keyword evidence="2" id="KW-0732">Signal</keyword>
<feature type="compositionally biased region" description="Gly residues" evidence="1">
    <location>
        <begin position="438"/>
        <end position="447"/>
    </location>
</feature>